<proteinExistence type="predicted"/>
<evidence type="ECO:0000313" key="3">
    <source>
        <dbReference type="EMBL" id="GAJ23871.1"/>
    </source>
</evidence>
<dbReference type="SMART" id="SM00859">
    <property type="entry name" value="Semialdhyde_dh"/>
    <property type="match status" value="1"/>
</dbReference>
<evidence type="ECO:0000256" key="1">
    <source>
        <dbReference type="ARBA" id="ARBA00022571"/>
    </source>
</evidence>
<dbReference type="InterPro" id="IPR000534">
    <property type="entry name" value="Semialdehyde_DH_NAD-bd"/>
</dbReference>
<organism evidence="3">
    <name type="scientific">marine sediment metagenome</name>
    <dbReference type="NCBI Taxonomy" id="412755"/>
    <lineage>
        <taxon>unclassified sequences</taxon>
        <taxon>metagenomes</taxon>
        <taxon>ecological metagenomes</taxon>
    </lineage>
</organism>
<reference evidence="3" key="1">
    <citation type="journal article" date="2014" name="Front. Microbiol.">
        <title>High frequency of phylogenetically diverse reductive dehalogenase-homologous genes in deep subseafloor sedimentary metagenomes.</title>
        <authorList>
            <person name="Kawai M."/>
            <person name="Futagami T."/>
            <person name="Toyoda A."/>
            <person name="Takaki Y."/>
            <person name="Nishi S."/>
            <person name="Hori S."/>
            <person name="Arai W."/>
            <person name="Tsubouchi T."/>
            <person name="Morono Y."/>
            <person name="Uchiyama I."/>
            <person name="Ito T."/>
            <person name="Fujiyama A."/>
            <person name="Inagaki F."/>
            <person name="Takami H."/>
        </authorList>
    </citation>
    <scope>NUCLEOTIDE SEQUENCE</scope>
    <source>
        <strain evidence="3">Expedition CK06-06</strain>
    </source>
</reference>
<evidence type="ECO:0000259" key="2">
    <source>
        <dbReference type="SMART" id="SM00859"/>
    </source>
</evidence>
<dbReference type="InterPro" id="IPR050085">
    <property type="entry name" value="AGPR"/>
</dbReference>
<dbReference type="InterPro" id="IPR036291">
    <property type="entry name" value="NAD(P)-bd_dom_sf"/>
</dbReference>
<dbReference type="EMBL" id="BARW01041342">
    <property type="protein sequence ID" value="GAJ23871.1"/>
    <property type="molecule type" value="Genomic_DNA"/>
</dbReference>
<dbReference type="GO" id="GO:0006526">
    <property type="term" value="P:L-arginine biosynthetic process"/>
    <property type="evidence" value="ECO:0007669"/>
    <property type="project" value="UniProtKB-KW"/>
</dbReference>
<accession>X1VXP1</accession>
<protein>
    <recommendedName>
        <fullName evidence="2">Semialdehyde dehydrogenase NAD-binding domain-containing protein</fullName>
    </recommendedName>
</protein>
<dbReference type="AlphaFoldDB" id="X1VXP1"/>
<dbReference type="GO" id="GO:0016620">
    <property type="term" value="F:oxidoreductase activity, acting on the aldehyde or oxo group of donors, NAD or NADP as acceptor"/>
    <property type="evidence" value="ECO:0007669"/>
    <property type="project" value="InterPro"/>
</dbReference>
<name>X1VXP1_9ZZZZ</name>
<feature type="non-terminal residue" evidence="3">
    <location>
        <position position="99"/>
    </location>
</feature>
<dbReference type="Gene3D" id="3.40.50.720">
    <property type="entry name" value="NAD(P)-binding Rossmann-like Domain"/>
    <property type="match status" value="1"/>
</dbReference>
<dbReference type="GO" id="GO:0051287">
    <property type="term" value="F:NAD binding"/>
    <property type="evidence" value="ECO:0007669"/>
    <property type="project" value="InterPro"/>
</dbReference>
<gene>
    <name evidence="3" type="ORF">S12H4_61966</name>
</gene>
<comment type="caution">
    <text evidence="3">The sequence shown here is derived from an EMBL/GenBank/DDBJ whole genome shotgun (WGS) entry which is preliminary data.</text>
</comment>
<feature type="non-terminal residue" evidence="3">
    <location>
        <position position="1"/>
    </location>
</feature>
<feature type="domain" description="Semialdehyde dehydrogenase NAD-binding" evidence="2">
    <location>
        <begin position="1"/>
        <end position="93"/>
    </location>
</feature>
<dbReference type="SUPFAM" id="SSF51735">
    <property type="entry name" value="NAD(P)-binding Rossmann-fold domains"/>
    <property type="match status" value="1"/>
</dbReference>
<dbReference type="PANTHER" id="PTHR32338">
    <property type="entry name" value="N-ACETYL-GAMMA-GLUTAMYL-PHOSPHATE REDUCTASE, CHLOROPLASTIC-RELATED-RELATED"/>
    <property type="match status" value="1"/>
</dbReference>
<dbReference type="CDD" id="cd17895">
    <property type="entry name" value="AGPR_1_N"/>
    <property type="match status" value="1"/>
</dbReference>
<sequence>AAFPHLIGTDLVIEAELGQVDLALVAMPHRESAPEVRRLLDRGIRVVDLSADFRLKDAAQYPAWYGFTHPEPQLLKQAVYGFTELYRSQIASAKLVANP</sequence>
<dbReference type="PANTHER" id="PTHR32338:SF10">
    <property type="entry name" value="N-ACETYL-GAMMA-GLUTAMYL-PHOSPHATE REDUCTASE, CHLOROPLASTIC-RELATED"/>
    <property type="match status" value="1"/>
</dbReference>
<dbReference type="Pfam" id="PF01118">
    <property type="entry name" value="Semialdhyde_dh"/>
    <property type="match status" value="1"/>
</dbReference>
<keyword evidence="1" id="KW-0028">Amino-acid biosynthesis</keyword>
<keyword evidence="1" id="KW-0055">Arginine biosynthesis</keyword>